<dbReference type="PROSITE" id="PS51208">
    <property type="entry name" value="AUTOTRANSPORTER"/>
    <property type="match status" value="1"/>
</dbReference>
<dbReference type="InterPro" id="IPR006315">
    <property type="entry name" value="OM_autotransptr_brl_dom"/>
</dbReference>
<dbReference type="Gene3D" id="2.40.128.130">
    <property type="entry name" value="Autotransporter beta-domain"/>
    <property type="match status" value="1"/>
</dbReference>
<evidence type="ECO:0000256" key="1">
    <source>
        <dbReference type="SAM" id="SignalP"/>
    </source>
</evidence>
<organism evidence="3 4">
    <name type="scientific">Anaerovibrio slackiae</name>
    <dbReference type="NCBI Taxonomy" id="2652309"/>
    <lineage>
        <taxon>Bacteria</taxon>
        <taxon>Bacillati</taxon>
        <taxon>Bacillota</taxon>
        <taxon>Negativicutes</taxon>
        <taxon>Selenomonadales</taxon>
        <taxon>Selenomonadaceae</taxon>
        <taxon>Anaerovibrio</taxon>
    </lineage>
</organism>
<keyword evidence="1" id="KW-0732">Signal</keyword>
<sequence length="658" mass="69024">MLKGKKKALAAQVLLGLMVAGNAYAADITIQGAGSTQSDVGGSVYYVDNYNKHIDSSVNDMWYLHGDKENAIIRDQDIITGKNIQVDAGGQDFVICDASGGIKDSSITIGSGNFGDSNPDNKKNILGTIKVAKDLTKSSNNTIILQRIGVQDGENAAFVMAGDTDTIELYPYSTDDSDGNVYPGPVVVLARPSTALSLQAGNLKVMKSGIGVRNVKLADTLKINPGDLFTVNGKLEAKNVGATGAKLTVNGAGSTVTDNCSIDELIIAGSGTLKVGTLSDYSNIDVSGFTGEGTALVVENGTIDASKVNIGTHGTKHEVNASPLFEKDYTLGVSANKITNVGTVTGVRENSKSYVETQMAALAMVASGVDLTAGAGFTNAAQAVQDAKDSGDSGRSMVPYAAANYGSMRQESGSHVDVKGSNFNIGFAKEVKNSSGKLLFGPMFEYGRGNYDSYLDDGTTGSGTAQNYGVGIMARQDNDNGFYYEGSLRYGKVTSDYSSSNVWAGHDVSYDNSAKYWGAHVGVGKLQKLGGDNAIDLYGKLFYTNQGSSSVNIDGDTLDFSSVKSKRSRIGFRYIHGTSKVRSVYAGLAWQYEFDGAAHATANGFSTPSPSVKGSSGMLELGVLIAPKASPVSFDLGVSGWTGKQKGYSLNANMCWSF</sequence>
<reference evidence="3 4" key="1">
    <citation type="submission" date="2019-08" db="EMBL/GenBank/DDBJ databases">
        <title>In-depth cultivation of the pig gut microbiome towards novel bacterial diversity and tailored functional studies.</title>
        <authorList>
            <person name="Wylensek D."/>
            <person name="Hitch T.C.A."/>
            <person name="Clavel T."/>
        </authorList>
    </citation>
    <scope>NUCLEOTIDE SEQUENCE [LARGE SCALE GENOMIC DNA]</scope>
    <source>
        <strain evidence="3 4">WCA-693-APC-5D-A</strain>
    </source>
</reference>
<dbReference type="GO" id="GO:0019867">
    <property type="term" value="C:outer membrane"/>
    <property type="evidence" value="ECO:0007669"/>
    <property type="project" value="InterPro"/>
</dbReference>
<protein>
    <submittedName>
        <fullName evidence="3">Autotransporter outer membrane beta-barrel domain-containing protein</fullName>
    </submittedName>
</protein>
<accession>A0A6I2UH23</accession>
<feature type="chain" id="PRO_5026026959" evidence="1">
    <location>
        <begin position="26"/>
        <end position="658"/>
    </location>
</feature>
<dbReference type="AlphaFoldDB" id="A0A6I2UH23"/>
<evidence type="ECO:0000313" key="4">
    <source>
        <dbReference type="Proteomes" id="UP000433181"/>
    </source>
</evidence>
<proteinExistence type="predicted"/>
<dbReference type="InterPro" id="IPR036709">
    <property type="entry name" value="Autotransporte_beta_dom_sf"/>
</dbReference>
<dbReference type="SUPFAM" id="SSF103515">
    <property type="entry name" value="Autotransporter"/>
    <property type="match status" value="1"/>
</dbReference>
<dbReference type="NCBIfam" id="TIGR01414">
    <property type="entry name" value="autotrans_barl"/>
    <property type="match status" value="1"/>
</dbReference>
<comment type="caution">
    <text evidence="3">The sequence shown here is derived from an EMBL/GenBank/DDBJ whole genome shotgun (WGS) entry which is preliminary data.</text>
</comment>
<evidence type="ECO:0000313" key="3">
    <source>
        <dbReference type="EMBL" id="MSU10067.1"/>
    </source>
</evidence>
<keyword evidence="4" id="KW-1185">Reference proteome</keyword>
<dbReference type="SMART" id="SM00869">
    <property type="entry name" value="Autotransporter"/>
    <property type="match status" value="1"/>
</dbReference>
<gene>
    <name evidence="3" type="ORF">FYJ84_13965</name>
</gene>
<dbReference type="Pfam" id="PF03797">
    <property type="entry name" value="Autotransporter"/>
    <property type="match status" value="1"/>
</dbReference>
<dbReference type="Proteomes" id="UP000433181">
    <property type="component" value="Unassembled WGS sequence"/>
</dbReference>
<dbReference type="InterPro" id="IPR005546">
    <property type="entry name" value="Autotransporte_beta"/>
</dbReference>
<feature type="domain" description="Autotransporter" evidence="2">
    <location>
        <begin position="390"/>
        <end position="658"/>
    </location>
</feature>
<feature type="signal peptide" evidence="1">
    <location>
        <begin position="1"/>
        <end position="25"/>
    </location>
</feature>
<evidence type="ECO:0000259" key="2">
    <source>
        <dbReference type="PROSITE" id="PS51208"/>
    </source>
</evidence>
<dbReference type="EMBL" id="VUNR01000051">
    <property type="protein sequence ID" value="MSU10067.1"/>
    <property type="molecule type" value="Genomic_DNA"/>
</dbReference>
<name>A0A6I2UH23_9FIRM</name>